<evidence type="ECO:0000313" key="12">
    <source>
        <dbReference type="Proteomes" id="UP000005952"/>
    </source>
</evidence>
<keyword evidence="12" id="KW-1185">Reference proteome</keyword>
<evidence type="ECO:0000256" key="2">
    <source>
        <dbReference type="ARBA" id="ARBA00005417"/>
    </source>
</evidence>
<dbReference type="HOGENOM" id="CLU_000604_16_2_5"/>
<keyword evidence="6 8" id="KW-1133">Transmembrane helix</keyword>
<evidence type="ECO:0000256" key="3">
    <source>
        <dbReference type="ARBA" id="ARBA00022692"/>
    </source>
</evidence>
<name>N0B9Q2_9HYPH</name>
<dbReference type="GO" id="GO:0016020">
    <property type="term" value="C:membrane"/>
    <property type="evidence" value="ECO:0007669"/>
    <property type="project" value="UniProtKB-SubCell"/>
</dbReference>
<dbReference type="PROSITE" id="PS00211">
    <property type="entry name" value="ABC_TRANSPORTER_1"/>
    <property type="match status" value="1"/>
</dbReference>
<feature type="transmembrane region" description="Helical" evidence="8">
    <location>
        <begin position="894"/>
        <end position="913"/>
    </location>
</feature>
<dbReference type="GO" id="GO:0140359">
    <property type="term" value="F:ABC-type transporter activity"/>
    <property type="evidence" value="ECO:0007669"/>
    <property type="project" value="InterPro"/>
</dbReference>
<keyword evidence="7 8" id="KW-0472">Membrane</keyword>
<protein>
    <submittedName>
        <fullName evidence="11">ABC transporter ATPase/permease</fullName>
    </submittedName>
</protein>
<dbReference type="Pfam" id="PF00005">
    <property type="entry name" value="ABC_tran"/>
    <property type="match status" value="2"/>
</dbReference>
<feature type="transmembrane region" description="Helical" evidence="8">
    <location>
        <begin position="860"/>
        <end position="882"/>
    </location>
</feature>
<dbReference type="InterPro" id="IPR027417">
    <property type="entry name" value="P-loop_NTPase"/>
</dbReference>
<feature type="domain" description="ABC transporter" evidence="9">
    <location>
        <begin position="274"/>
        <end position="504"/>
    </location>
</feature>
<evidence type="ECO:0000259" key="10">
    <source>
        <dbReference type="PROSITE" id="PS51012"/>
    </source>
</evidence>
<dbReference type="InterPro" id="IPR003593">
    <property type="entry name" value="AAA+_ATPase"/>
</dbReference>
<dbReference type="GO" id="GO:0005524">
    <property type="term" value="F:ATP binding"/>
    <property type="evidence" value="ECO:0007669"/>
    <property type="project" value="UniProtKB-KW"/>
</dbReference>
<feature type="domain" description="ABC transporter" evidence="9">
    <location>
        <begin position="10"/>
        <end position="245"/>
    </location>
</feature>
<keyword evidence="5" id="KW-0067">ATP-binding</keyword>
<dbReference type="CDD" id="cd03230">
    <property type="entry name" value="ABC_DR_subfamily_A"/>
    <property type="match status" value="1"/>
</dbReference>
<sequence length="918" mass="100791">MTMAGEALVARLENVTHTYASVFALDDLTVDIPSGRMVGLIGPDGVGKSTLLALVSGARQIQSGRVTVLGADMSKAVDRVAVCPRIAYMPQGLGKNLYPDLSVRENIEFFGRLFGQNRIKRDARISHLLESTELLSFADRPAQKLSGGMRQKLGLCCSLIHDPDLLILDEPTTGVDPLSRRQFWRLIQRMRSRRVGMSVIVATAYMEEAEQFDWLIAMNAGKILAMGTPADIKNETGAETIENAFIRLLPPGLRAGHRTLKIPPLIESVDGPVIVARGLTRRFGDFTAVDHVSFDIRRGEIFGFVGSNGCGKSTTMKMLTGLLPSTEGSATLFGHPINAGDMSLRARVGYMSQSFSLYSELTVRQNLDLHARLFHLPPNSMKSRIDYLVWRFGLSDYIDKLAEDIPLGIRQRLSLAVAVVHEPELLILDEPTSGVDPIARDGFWELLIELSRKNGVTIFVSTHFMSEAARCDRISLMDAGRVLATDTPDNLIRARDATSLEEAFISYTEEAVGSRSRPPGDETPFDTAYETARSTETANASSILSLRRMLAYTIRESLELSRDPIRLSFALLGTAFLMLIFGFGITTDVNSLSFAALDRDNSFESRAYLSELQGSPYFIEQPPLANTSELQSRLKSGKVSATIEIPPGFGRDIRRGRPTEVGVWIDGAMPFRAETIHGYLQGAHRQFLSDPAIRGHVGLSGTTTAANIEIRFRYNQDFDSIYAMVPSTMAMQLALIPAILMALAIVREKELGSITNLYVTPVTRLEFLLGKQAPYIVVAMLNFVMLFLMATFIFKVPLKGSFLTLLVGSLVYVTATTGYGMMISSFTRTQIAALFGTAILTVLPATMFSGMMTPVSSITGFGAIMGRMFPMTYFVPISVGTFTKGLGFADLTRYIGALALFVPTLTAISLLLLRKQEK</sequence>
<proteinExistence type="inferred from homology"/>
<dbReference type="EMBL" id="CP005587">
    <property type="protein sequence ID" value="AGK56830.1"/>
    <property type="molecule type" value="Genomic_DNA"/>
</dbReference>
<dbReference type="PANTHER" id="PTHR43038">
    <property type="entry name" value="ATP-BINDING CASSETTE, SUB-FAMILY H, MEMBER 1"/>
    <property type="match status" value="1"/>
</dbReference>
<evidence type="ECO:0000256" key="5">
    <source>
        <dbReference type="ARBA" id="ARBA00022840"/>
    </source>
</evidence>
<gene>
    <name evidence="11" type="ORF">HYPDE_25728</name>
</gene>
<dbReference type="Gene3D" id="3.40.1710.10">
    <property type="entry name" value="abc type-2 transporter like domain"/>
    <property type="match status" value="1"/>
</dbReference>
<dbReference type="InterPro" id="IPR013525">
    <property type="entry name" value="ABC2_TM"/>
</dbReference>
<accession>N0B9Q2</accession>
<feature type="domain" description="ABC transmembrane type-2" evidence="10">
    <location>
        <begin position="686"/>
        <end position="916"/>
    </location>
</feature>
<reference evidence="11 12" key="1">
    <citation type="journal article" date="2013" name="Genome Announc.">
        <title>Genome sequences for three denitrifying bacterial strains isolated from a uranium- and nitrate-contaminated subsurface environment.</title>
        <authorList>
            <person name="Venkatramanan R."/>
            <person name="Prakash O."/>
            <person name="Woyke T."/>
            <person name="Chain P."/>
            <person name="Goodwin L.A."/>
            <person name="Watson D."/>
            <person name="Brooks S."/>
            <person name="Kostka J.E."/>
            <person name="Green S.J."/>
        </authorList>
    </citation>
    <scope>NUCLEOTIDE SEQUENCE [LARGE SCALE GENOMIC DNA]</scope>
    <source>
        <strain evidence="11 12">1NES1</strain>
    </source>
</reference>
<dbReference type="Pfam" id="PF12698">
    <property type="entry name" value="ABC2_membrane_3"/>
    <property type="match status" value="1"/>
</dbReference>
<evidence type="ECO:0000259" key="9">
    <source>
        <dbReference type="PROSITE" id="PS50893"/>
    </source>
</evidence>
<dbReference type="KEGG" id="hdt:HYPDE_25728"/>
<dbReference type="PROSITE" id="PS50893">
    <property type="entry name" value="ABC_TRANSPORTER_2"/>
    <property type="match status" value="2"/>
</dbReference>
<evidence type="ECO:0000256" key="4">
    <source>
        <dbReference type="ARBA" id="ARBA00022741"/>
    </source>
</evidence>
<comment type="subcellular location">
    <subcellularLocation>
        <location evidence="1">Membrane</location>
        <topology evidence="1">Multi-pass membrane protein</topology>
    </subcellularLocation>
</comment>
<feature type="transmembrane region" description="Helical" evidence="8">
    <location>
        <begin position="829"/>
        <end position="848"/>
    </location>
</feature>
<dbReference type="STRING" id="670307.HYPDE_25728"/>
<keyword evidence="3 8" id="KW-0812">Transmembrane</keyword>
<comment type="similarity">
    <text evidence="2">Belongs to the ABC transporter superfamily.</text>
</comment>
<dbReference type="OrthoDB" id="9805029at2"/>
<dbReference type="SMART" id="SM00382">
    <property type="entry name" value="AAA"/>
    <property type="match status" value="2"/>
</dbReference>
<organism evidence="11 12">
    <name type="scientific">Hyphomicrobium denitrificans 1NES1</name>
    <dbReference type="NCBI Taxonomy" id="670307"/>
    <lineage>
        <taxon>Bacteria</taxon>
        <taxon>Pseudomonadati</taxon>
        <taxon>Pseudomonadota</taxon>
        <taxon>Alphaproteobacteria</taxon>
        <taxon>Hyphomicrobiales</taxon>
        <taxon>Hyphomicrobiaceae</taxon>
        <taxon>Hyphomicrobium</taxon>
    </lineage>
</organism>
<evidence type="ECO:0000256" key="6">
    <source>
        <dbReference type="ARBA" id="ARBA00022989"/>
    </source>
</evidence>
<feature type="transmembrane region" description="Helical" evidence="8">
    <location>
        <begin position="773"/>
        <end position="794"/>
    </location>
</feature>
<dbReference type="NCBIfam" id="NF033858">
    <property type="entry name" value="ABC2_perm_RbbA"/>
    <property type="match status" value="1"/>
</dbReference>
<dbReference type="GO" id="GO:0016887">
    <property type="term" value="F:ATP hydrolysis activity"/>
    <property type="evidence" value="ECO:0007669"/>
    <property type="project" value="InterPro"/>
</dbReference>
<dbReference type="Proteomes" id="UP000005952">
    <property type="component" value="Chromosome"/>
</dbReference>
<dbReference type="PANTHER" id="PTHR43038:SF4">
    <property type="entry name" value="RIBOSOME-ASSOCIATED ATPASE"/>
    <property type="match status" value="1"/>
</dbReference>
<dbReference type="PROSITE" id="PS51012">
    <property type="entry name" value="ABC_TM2"/>
    <property type="match status" value="1"/>
</dbReference>
<feature type="transmembrane region" description="Helical" evidence="8">
    <location>
        <begin position="721"/>
        <end position="746"/>
    </location>
</feature>
<dbReference type="InterPro" id="IPR047817">
    <property type="entry name" value="ABC2_TM_bact-type"/>
</dbReference>
<evidence type="ECO:0000256" key="8">
    <source>
        <dbReference type="SAM" id="Phobius"/>
    </source>
</evidence>
<dbReference type="InterPro" id="IPR047651">
    <property type="entry name" value="ABC2_perm_RbbA"/>
</dbReference>
<evidence type="ECO:0000313" key="11">
    <source>
        <dbReference type="EMBL" id="AGK56830.1"/>
    </source>
</evidence>
<dbReference type="Gene3D" id="3.40.50.300">
    <property type="entry name" value="P-loop containing nucleotide triphosphate hydrolases"/>
    <property type="match status" value="2"/>
</dbReference>
<feature type="transmembrane region" description="Helical" evidence="8">
    <location>
        <begin position="801"/>
        <end position="823"/>
    </location>
</feature>
<dbReference type="InterPro" id="IPR017871">
    <property type="entry name" value="ABC_transporter-like_CS"/>
</dbReference>
<evidence type="ECO:0000256" key="7">
    <source>
        <dbReference type="ARBA" id="ARBA00023136"/>
    </source>
</evidence>
<dbReference type="AlphaFoldDB" id="N0B9Q2"/>
<dbReference type="eggNOG" id="COG0842">
    <property type="taxonomic scope" value="Bacteria"/>
</dbReference>
<dbReference type="SUPFAM" id="SSF52540">
    <property type="entry name" value="P-loop containing nucleoside triphosphate hydrolases"/>
    <property type="match status" value="2"/>
</dbReference>
<dbReference type="InterPro" id="IPR003439">
    <property type="entry name" value="ABC_transporter-like_ATP-bd"/>
</dbReference>
<dbReference type="eggNOG" id="COG1129">
    <property type="taxonomic scope" value="Bacteria"/>
</dbReference>
<evidence type="ECO:0000256" key="1">
    <source>
        <dbReference type="ARBA" id="ARBA00004141"/>
    </source>
</evidence>
<keyword evidence="4" id="KW-0547">Nucleotide-binding</keyword>